<feature type="domain" description="CusB-like beta-barrel" evidence="5">
    <location>
        <begin position="199"/>
        <end position="270"/>
    </location>
</feature>
<dbReference type="Gene3D" id="2.40.30.170">
    <property type="match status" value="1"/>
</dbReference>
<dbReference type="FunFam" id="2.40.30.170:FF:000010">
    <property type="entry name" value="Efflux RND transporter periplasmic adaptor subunit"/>
    <property type="match status" value="1"/>
</dbReference>
<dbReference type="GO" id="GO:0030313">
    <property type="term" value="C:cell envelope"/>
    <property type="evidence" value="ECO:0007669"/>
    <property type="project" value="UniProtKB-SubCell"/>
</dbReference>
<evidence type="ECO:0000259" key="3">
    <source>
        <dbReference type="Pfam" id="PF25876"/>
    </source>
</evidence>
<gene>
    <name evidence="6" type="ORF">CEP48_00780</name>
</gene>
<dbReference type="Pfam" id="PF25876">
    <property type="entry name" value="HH_MFP_RND"/>
    <property type="match status" value="1"/>
</dbReference>
<sequence>MKVVLIIFLLAFGGVLFLQWFKQDKINQYLAHLPPTVYKVTAIQIQPTDWTPTLSSTGLIRPQQGAVLSSQASGVVKKINVVSGQQVKKGDLLIELDSSVEKAQLQASEAKLPSVKNIYQRYQALYKTKSVSQVELNNATANYQSLVANIEALKASIARRQIYAPFDGIAGIVRVNVGQYVNVGTEMVRIEDHSTMKVTFALSQDELPKLALGQKVLATTDIYPDETFVATVSAIEPAINRNTGLIELEATFDNPENKLLSGMFTRLQVELPTLHNQIVVPQIGITYNMYGQSAYILEPLTEQEKQLFSQQEVNLSRLFKAKQISVETLKRRGTDALLKANKHLTAGSYFLTGGLQNVSNGTYVEVIDKPIIGANVPAETSNY</sequence>
<dbReference type="GO" id="GO:1990961">
    <property type="term" value="P:xenobiotic detoxification by transmembrane export across the plasma membrane"/>
    <property type="evidence" value="ECO:0007669"/>
    <property type="project" value="InterPro"/>
</dbReference>
<dbReference type="SUPFAM" id="SSF111369">
    <property type="entry name" value="HlyD-like secretion proteins"/>
    <property type="match status" value="1"/>
</dbReference>
<keyword evidence="2" id="KW-0175">Coiled coil</keyword>
<dbReference type="PANTHER" id="PTHR30469">
    <property type="entry name" value="MULTIDRUG RESISTANCE PROTEIN MDTA"/>
    <property type="match status" value="1"/>
</dbReference>
<dbReference type="GO" id="GO:1990195">
    <property type="term" value="C:macrolide transmembrane transporter complex"/>
    <property type="evidence" value="ECO:0007669"/>
    <property type="project" value="InterPro"/>
</dbReference>
<dbReference type="AlphaFoldDB" id="A0A8E3MHW1"/>
<dbReference type="InterPro" id="IPR058624">
    <property type="entry name" value="MdtA-like_HH"/>
</dbReference>
<reference evidence="6" key="1">
    <citation type="submission" date="2017-06" db="EMBL/GenBank/DDBJ databases">
        <title>Genome sequencing of pathogenic and non-pathogenic strains within Bisgaard taxon 40.</title>
        <authorList>
            <person name="Ladner J.T."/>
            <person name="Lovett S.P."/>
            <person name="Koroleva G."/>
            <person name="Lorch J.M."/>
        </authorList>
    </citation>
    <scope>NUCLEOTIDE SEQUENCE</scope>
    <source>
        <strain evidence="6">27576-1-I1</strain>
    </source>
</reference>
<accession>A0A8E3MHW1</accession>
<dbReference type="InterPro" id="IPR030190">
    <property type="entry name" value="MacA_alpha-hairpin_sf"/>
</dbReference>
<proteinExistence type="inferred from homology"/>
<evidence type="ECO:0000256" key="2">
    <source>
        <dbReference type="ARBA" id="ARBA00023054"/>
    </source>
</evidence>
<keyword evidence="7" id="KW-1185">Reference proteome</keyword>
<evidence type="ECO:0000256" key="1">
    <source>
        <dbReference type="ARBA" id="ARBA00009477"/>
    </source>
</evidence>
<dbReference type="GO" id="GO:0015562">
    <property type="term" value="F:efflux transmembrane transporter activity"/>
    <property type="evidence" value="ECO:0007669"/>
    <property type="project" value="TreeGrafter"/>
</dbReference>
<feature type="domain" description="Multidrug resistance protein MdtA-like barrel-sandwich hybrid" evidence="4">
    <location>
        <begin position="68"/>
        <end position="186"/>
    </location>
</feature>
<feature type="domain" description="Multidrug resistance protein MdtA-like alpha-helical hairpin" evidence="3">
    <location>
        <begin position="101"/>
        <end position="161"/>
    </location>
</feature>
<dbReference type="Gene3D" id="6.10.140.1990">
    <property type="match status" value="1"/>
</dbReference>
<dbReference type="Proteomes" id="UP000955338">
    <property type="component" value="Chromosome"/>
</dbReference>
<protein>
    <submittedName>
        <fullName evidence="6">Efflux transporter periplasmic adaptor subunit</fullName>
    </submittedName>
</protein>
<dbReference type="Pfam" id="PF25917">
    <property type="entry name" value="BSH_RND"/>
    <property type="match status" value="1"/>
</dbReference>
<dbReference type="InterPro" id="IPR006143">
    <property type="entry name" value="RND_pump_MFP"/>
</dbReference>
<evidence type="ECO:0000313" key="7">
    <source>
        <dbReference type="Proteomes" id="UP000955338"/>
    </source>
</evidence>
<name>A0A8E3MHW1_9PAST</name>
<dbReference type="GO" id="GO:0019898">
    <property type="term" value="C:extrinsic component of membrane"/>
    <property type="evidence" value="ECO:0007669"/>
    <property type="project" value="InterPro"/>
</dbReference>
<dbReference type="InterPro" id="IPR058792">
    <property type="entry name" value="Beta-barrel_RND_2"/>
</dbReference>
<organism evidence="6 7">
    <name type="scientific">Mergibacter septicus</name>
    <dbReference type="NCBI Taxonomy" id="221402"/>
    <lineage>
        <taxon>Bacteria</taxon>
        <taxon>Pseudomonadati</taxon>
        <taxon>Pseudomonadota</taxon>
        <taxon>Gammaproteobacteria</taxon>
        <taxon>Pasteurellales</taxon>
        <taxon>Pasteurellaceae</taxon>
        <taxon>Mergibacter</taxon>
    </lineage>
</organism>
<dbReference type="Pfam" id="PF25954">
    <property type="entry name" value="Beta-barrel_RND_2"/>
    <property type="match status" value="1"/>
</dbReference>
<evidence type="ECO:0000259" key="4">
    <source>
        <dbReference type="Pfam" id="PF25917"/>
    </source>
</evidence>
<dbReference type="InterPro" id="IPR058625">
    <property type="entry name" value="MdtA-like_BSH"/>
</dbReference>
<dbReference type="EMBL" id="CP022011">
    <property type="protein sequence ID" value="QDJ15517.1"/>
    <property type="molecule type" value="Genomic_DNA"/>
</dbReference>
<dbReference type="GO" id="GO:1990281">
    <property type="term" value="C:efflux pump complex"/>
    <property type="evidence" value="ECO:0007669"/>
    <property type="project" value="TreeGrafter"/>
</dbReference>
<evidence type="ECO:0000259" key="5">
    <source>
        <dbReference type="Pfam" id="PF25954"/>
    </source>
</evidence>
<dbReference type="Gene3D" id="2.40.50.100">
    <property type="match status" value="1"/>
</dbReference>
<dbReference type="NCBIfam" id="TIGR01730">
    <property type="entry name" value="RND_mfp"/>
    <property type="match status" value="1"/>
</dbReference>
<comment type="similarity">
    <text evidence="1">Belongs to the membrane fusion protein (MFP) (TC 8.A.1) family.</text>
</comment>
<dbReference type="PANTHER" id="PTHR30469:SF11">
    <property type="entry name" value="BLL4320 PROTEIN"/>
    <property type="match status" value="1"/>
</dbReference>
<evidence type="ECO:0000313" key="6">
    <source>
        <dbReference type="EMBL" id="QDJ15517.1"/>
    </source>
</evidence>